<protein>
    <submittedName>
        <fullName evidence="1">Metal-dependent phosphohydrolase</fullName>
    </submittedName>
</protein>
<evidence type="ECO:0000313" key="2">
    <source>
        <dbReference type="Proteomes" id="UP000215931"/>
    </source>
</evidence>
<comment type="caution">
    <text evidence="1">The sequence shown here is derived from an EMBL/GenBank/DDBJ whole genome shotgun (WGS) entry which is preliminary data.</text>
</comment>
<proteinExistence type="predicted"/>
<dbReference type="AlphaFoldDB" id="A0A271KF92"/>
<accession>A0A271KF92</accession>
<evidence type="ECO:0000313" key="1">
    <source>
        <dbReference type="EMBL" id="PAP94366.1"/>
    </source>
</evidence>
<dbReference type="Pfam" id="PF13328">
    <property type="entry name" value="HD_4"/>
    <property type="match status" value="1"/>
</dbReference>
<keyword evidence="2" id="KW-1185">Reference proteome</keyword>
<dbReference type="GO" id="GO:0016787">
    <property type="term" value="F:hydrolase activity"/>
    <property type="evidence" value="ECO:0007669"/>
    <property type="project" value="UniProtKB-KW"/>
</dbReference>
<dbReference type="RefSeq" id="WP_095519848.1">
    <property type="nucleotide sequence ID" value="NZ_NPKH01000023.1"/>
</dbReference>
<sequence length="138" mass="15365">MSVLYRAAKIAEQAHAGQMDKTGRPYIEHCRRVVDAVETLDQKAVAYLHDVLEKSDGWDRDRLAAAGFGTSIVSAVDALTRRPDEDDLAFVRRAASNPLALPVKRADLADNLWQARQIGAPKSKYEDGLRILDQEFSE</sequence>
<gene>
    <name evidence="1" type="ORF">CIT31_18940</name>
</gene>
<reference evidence="1 2" key="1">
    <citation type="submission" date="2017-08" db="EMBL/GenBank/DDBJ databases">
        <title>Mesorhizobium wenxinae sp. nov., a novel rhizobial species isolated from root nodules of chickpea (Cicer arietinum L.).</title>
        <authorList>
            <person name="Zhang J."/>
        </authorList>
    </citation>
    <scope>NUCLEOTIDE SEQUENCE [LARGE SCALE GENOMIC DNA]</scope>
    <source>
        <strain evidence="2">WYCCWR 10019</strain>
    </source>
</reference>
<name>A0A271KF92_9HYPH</name>
<dbReference type="Gene3D" id="1.10.3210.10">
    <property type="entry name" value="Hypothetical protein af1432"/>
    <property type="match status" value="1"/>
</dbReference>
<dbReference type="EMBL" id="NPKH01000023">
    <property type="protein sequence ID" value="PAP94366.1"/>
    <property type="molecule type" value="Genomic_DNA"/>
</dbReference>
<dbReference type="SUPFAM" id="SSF109604">
    <property type="entry name" value="HD-domain/PDEase-like"/>
    <property type="match status" value="1"/>
</dbReference>
<dbReference type="Proteomes" id="UP000215931">
    <property type="component" value="Unassembled WGS sequence"/>
</dbReference>
<keyword evidence="1" id="KW-0378">Hydrolase</keyword>
<organism evidence="1 2">
    <name type="scientific">Mesorhizobium wenxiniae</name>
    <dbReference type="NCBI Taxonomy" id="2014805"/>
    <lineage>
        <taxon>Bacteria</taxon>
        <taxon>Pseudomonadati</taxon>
        <taxon>Pseudomonadota</taxon>
        <taxon>Alphaproteobacteria</taxon>
        <taxon>Hyphomicrobiales</taxon>
        <taxon>Phyllobacteriaceae</taxon>
        <taxon>Mesorhizobium</taxon>
    </lineage>
</organism>
<dbReference type="OrthoDB" id="9802385at2"/>